<dbReference type="Pfam" id="PF02381">
    <property type="entry name" value="MraZ"/>
    <property type="match status" value="1"/>
</dbReference>
<sequence length="153" mass="17085">MDRFLSNWVNNVDAKGRVSVPAAFRQVIATRGIRELFAMRSLGQPVMDVGGPDLLERFERQMDATSPFSETFQDLSVFAFGDGMYLKFDSEGRITMTDFVRSHTGITDQVAFVGARDFFQLWEPSRFEAYRAEARARLLAARGSVGTSAGSPE</sequence>
<dbReference type="PROSITE" id="PS51740">
    <property type="entry name" value="SPOVT_ABRB"/>
    <property type="match status" value="2"/>
</dbReference>
<evidence type="ECO:0000256" key="2">
    <source>
        <dbReference type="ARBA" id="ARBA00022490"/>
    </source>
</evidence>
<dbReference type="InterPro" id="IPR035642">
    <property type="entry name" value="MraZ_N"/>
</dbReference>
<dbReference type="SUPFAM" id="SSF89447">
    <property type="entry name" value="AbrB/MazE/MraZ-like"/>
    <property type="match status" value="1"/>
</dbReference>
<evidence type="ECO:0000256" key="3">
    <source>
        <dbReference type="ARBA" id="ARBA00022737"/>
    </source>
</evidence>
<evidence type="ECO:0000256" key="4">
    <source>
        <dbReference type="ARBA" id="ARBA00023015"/>
    </source>
</evidence>
<gene>
    <name evidence="8" type="ORF">LCGC14_0247270</name>
</gene>
<keyword evidence="3" id="KW-0677">Repeat</keyword>
<dbReference type="InterPro" id="IPR020603">
    <property type="entry name" value="MraZ_dom"/>
</dbReference>
<evidence type="ECO:0000256" key="6">
    <source>
        <dbReference type="ARBA" id="ARBA00023163"/>
    </source>
</evidence>
<feature type="domain" description="SpoVT-AbrB" evidence="7">
    <location>
        <begin position="83"/>
        <end position="126"/>
    </location>
</feature>
<dbReference type="NCBIfam" id="NF001477">
    <property type="entry name" value="PRK00326.2-4"/>
    <property type="match status" value="1"/>
</dbReference>
<dbReference type="PANTHER" id="PTHR34701:SF1">
    <property type="entry name" value="TRANSCRIPTIONAL REGULATOR MRAZ"/>
    <property type="match status" value="1"/>
</dbReference>
<dbReference type="CDD" id="cd16320">
    <property type="entry name" value="MraZ_N"/>
    <property type="match status" value="1"/>
</dbReference>
<dbReference type="GO" id="GO:0003700">
    <property type="term" value="F:DNA-binding transcription factor activity"/>
    <property type="evidence" value="ECO:0007669"/>
    <property type="project" value="InterPro"/>
</dbReference>
<dbReference type="InterPro" id="IPR037914">
    <property type="entry name" value="SpoVT-AbrB_sf"/>
</dbReference>
<dbReference type="CDD" id="cd16321">
    <property type="entry name" value="MraZ_C"/>
    <property type="match status" value="1"/>
</dbReference>
<dbReference type="InterPro" id="IPR007159">
    <property type="entry name" value="SpoVT-AbrB_dom"/>
</dbReference>
<dbReference type="AlphaFoldDB" id="A0A0F9WQW7"/>
<evidence type="ECO:0000313" key="8">
    <source>
        <dbReference type="EMBL" id="KKN88616.1"/>
    </source>
</evidence>
<name>A0A0F9WQW7_9ZZZZ</name>
<protein>
    <recommendedName>
        <fullName evidence="1">Transcriptional regulator MraZ</fullName>
    </recommendedName>
</protein>
<dbReference type="Gene3D" id="3.40.1550.20">
    <property type="entry name" value="Transcriptional regulator MraZ domain"/>
    <property type="match status" value="1"/>
</dbReference>
<reference evidence="8" key="1">
    <citation type="journal article" date="2015" name="Nature">
        <title>Complex archaea that bridge the gap between prokaryotes and eukaryotes.</title>
        <authorList>
            <person name="Spang A."/>
            <person name="Saw J.H."/>
            <person name="Jorgensen S.L."/>
            <person name="Zaremba-Niedzwiedzka K."/>
            <person name="Martijn J."/>
            <person name="Lind A.E."/>
            <person name="van Eijk R."/>
            <person name="Schleper C."/>
            <person name="Guy L."/>
            <person name="Ettema T.J."/>
        </authorList>
    </citation>
    <scope>NUCLEOTIDE SEQUENCE</scope>
</reference>
<feature type="domain" description="SpoVT-AbrB" evidence="7">
    <location>
        <begin position="7"/>
        <end position="52"/>
    </location>
</feature>
<dbReference type="EMBL" id="LAZR01000127">
    <property type="protein sequence ID" value="KKN88616.1"/>
    <property type="molecule type" value="Genomic_DNA"/>
</dbReference>
<dbReference type="InterPro" id="IPR003444">
    <property type="entry name" value="MraZ"/>
</dbReference>
<comment type="caution">
    <text evidence="8">The sequence shown here is derived from an EMBL/GenBank/DDBJ whole genome shotgun (WGS) entry which is preliminary data.</text>
</comment>
<proteinExistence type="inferred from homology"/>
<keyword evidence="5" id="KW-0238">DNA-binding</keyword>
<keyword evidence="6" id="KW-0804">Transcription</keyword>
<organism evidence="8">
    <name type="scientific">marine sediment metagenome</name>
    <dbReference type="NCBI Taxonomy" id="412755"/>
    <lineage>
        <taxon>unclassified sequences</taxon>
        <taxon>metagenomes</taxon>
        <taxon>ecological metagenomes</taxon>
    </lineage>
</organism>
<evidence type="ECO:0000259" key="7">
    <source>
        <dbReference type="PROSITE" id="PS51740"/>
    </source>
</evidence>
<keyword evidence="4" id="KW-0805">Transcription regulation</keyword>
<dbReference type="InterPro" id="IPR038619">
    <property type="entry name" value="MraZ_sf"/>
</dbReference>
<keyword evidence="2" id="KW-0963">Cytoplasm</keyword>
<evidence type="ECO:0000256" key="5">
    <source>
        <dbReference type="ARBA" id="ARBA00023125"/>
    </source>
</evidence>
<accession>A0A0F9WQW7</accession>
<dbReference type="PANTHER" id="PTHR34701">
    <property type="entry name" value="TRANSCRIPTIONAL REGULATOR MRAZ"/>
    <property type="match status" value="1"/>
</dbReference>
<dbReference type="GO" id="GO:0000976">
    <property type="term" value="F:transcription cis-regulatory region binding"/>
    <property type="evidence" value="ECO:0007669"/>
    <property type="project" value="TreeGrafter"/>
</dbReference>
<dbReference type="GO" id="GO:2000143">
    <property type="term" value="P:negative regulation of DNA-templated transcription initiation"/>
    <property type="evidence" value="ECO:0007669"/>
    <property type="project" value="TreeGrafter"/>
</dbReference>
<evidence type="ECO:0000256" key="1">
    <source>
        <dbReference type="ARBA" id="ARBA00013860"/>
    </source>
</evidence>
<dbReference type="HAMAP" id="MF_01008">
    <property type="entry name" value="MraZ"/>
    <property type="match status" value="1"/>
</dbReference>
<dbReference type="InterPro" id="IPR035644">
    <property type="entry name" value="MraZ_C"/>
</dbReference>